<gene>
    <name evidence="2" type="ORF">LNKW23_26240</name>
</gene>
<comment type="caution">
    <text evidence="2">The sequence shown here is derived from an EMBL/GenBank/DDBJ whole genome shotgun (WGS) entry which is preliminary data.</text>
</comment>
<dbReference type="RefSeq" id="WP_285672206.1">
    <property type="nucleotide sequence ID" value="NZ_BSYI01000019.1"/>
</dbReference>
<dbReference type="EMBL" id="BSYI01000019">
    <property type="protein sequence ID" value="GMG83411.1"/>
    <property type="molecule type" value="Genomic_DNA"/>
</dbReference>
<feature type="signal peptide" evidence="1">
    <location>
        <begin position="1"/>
        <end position="23"/>
    </location>
</feature>
<protein>
    <submittedName>
        <fullName evidence="2">DUF1194 domain-containing protein</fullName>
    </submittedName>
</protein>
<dbReference type="PROSITE" id="PS51257">
    <property type="entry name" value="PROKAR_LIPOPROTEIN"/>
    <property type="match status" value="1"/>
</dbReference>
<accession>A0ABQ6LLU4</accession>
<dbReference type="Proteomes" id="UP001239909">
    <property type="component" value="Unassembled WGS sequence"/>
</dbReference>
<dbReference type="InterPro" id="IPR036465">
    <property type="entry name" value="vWFA_dom_sf"/>
</dbReference>
<sequence length="231" mass="24539">MSRGVAARLAACLIAAFPGTAGACALQLVLAMDVSGSINAREHALQTGGLAAAFESEALANAVAALEGGMLVTFTQWSGGSRQRQMTSWRKVTKPEHLRAFAAEIRAAPREWRNFSTAIGEALLHAELVSRGAPLPCLRRVIDVSGDGVSNEGRPPRAIADGLEAQGFTVNGLVIRGADPDPVEHYLSEVIAGPGAFVEVAEDFEDYPRAILRKLLREIDQPMMVSEAPPQ</sequence>
<organism evidence="2 3">
    <name type="scientific">Paralimibaculum aggregatum</name>
    <dbReference type="NCBI Taxonomy" id="3036245"/>
    <lineage>
        <taxon>Bacteria</taxon>
        <taxon>Pseudomonadati</taxon>
        <taxon>Pseudomonadota</taxon>
        <taxon>Alphaproteobacteria</taxon>
        <taxon>Rhodobacterales</taxon>
        <taxon>Paracoccaceae</taxon>
        <taxon>Paralimibaculum</taxon>
    </lineage>
</organism>
<dbReference type="CDD" id="cd00198">
    <property type="entry name" value="vWFA"/>
    <property type="match status" value="1"/>
</dbReference>
<reference evidence="2 3" key="1">
    <citation type="submission" date="2023-04" db="EMBL/GenBank/DDBJ databases">
        <title>Marinoamorphus aggregata gen. nov., sp. Nov., isolate from tissue of brittle star Ophioplocus japonicus.</title>
        <authorList>
            <person name="Kawano K."/>
            <person name="Sawayama S."/>
            <person name="Nakagawa S."/>
        </authorList>
    </citation>
    <scope>NUCLEOTIDE SEQUENCE [LARGE SCALE GENOMIC DNA]</scope>
    <source>
        <strain evidence="2 3">NKW23</strain>
    </source>
</reference>
<name>A0ABQ6LLU4_9RHOB</name>
<evidence type="ECO:0000313" key="3">
    <source>
        <dbReference type="Proteomes" id="UP001239909"/>
    </source>
</evidence>
<dbReference type="InterPro" id="IPR010607">
    <property type="entry name" value="DUF1194"/>
</dbReference>
<dbReference type="Gene3D" id="3.40.50.410">
    <property type="entry name" value="von Willebrand factor, type A domain"/>
    <property type="match status" value="1"/>
</dbReference>
<proteinExistence type="predicted"/>
<dbReference type="SUPFAM" id="SSF53300">
    <property type="entry name" value="vWA-like"/>
    <property type="match status" value="1"/>
</dbReference>
<evidence type="ECO:0000256" key="1">
    <source>
        <dbReference type="SAM" id="SignalP"/>
    </source>
</evidence>
<keyword evidence="3" id="KW-1185">Reference proteome</keyword>
<evidence type="ECO:0000313" key="2">
    <source>
        <dbReference type="EMBL" id="GMG83411.1"/>
    </source>
</evidence>
<feature type="chain" id="PRO_5045945776" evidence="1">
    <location>
        <begin position="24"/>
        <end position="231"/>
    </location>
</feature>
<keyword evidence="1" id="KW-0732">Signal</keyword>
<dbReference type="Pfam" id="PF06707">
    <property type="entry name" value="DUF1194"/>
    <property type="match status" value="1"/>
</dbReference>